<dbReference type="EMBL" id="JYJB01000003">
    <property type="protein sequence ID" value="KJL49518.1"/>
    <property type="molecule type" value="Genomic_DNA"/>
</dbReference>
<dbReference type="PATRIC" id="fig|273678.4.peg.223"/>
<dbReference type="OrthoDB" id="8454526at2"/>
<protein>
    <submittedName>
        <fullName evidence="1">Uncharacterized protein</fullName>
    </submittedName>
</protein>
<dbReference type="AlphaFoldDB" id="A0A0M2HYJ6"/>
<comment type="caution">
    <text evidence="1">The sequence shown here is derived from an EMBL/GenBank/DDBJ whole genome shotgun (WGS) entry which is preliminary data.</text>
</comment>
<organism evidence="1 2">
    <name type="scientific">Microbacterium hydrocarbonoxydans</name>
    <dbReference type="NCBI Taxonomy" id="273678"/>
    <lineage>
        <taxon>Bacteria</taxon>
        <taxon>Bacillati</taxon>
        <taxon>Actinomycetota</taxon>
        <taxon>Actinomycetes</taxon>
        <taxon>Micrococcales</taxon>
        <taxon>Microbacteriaceae</taxon>
        <taxon>Microbacterium</taxon>
    </lineage>
</organism>
<dbReference type="STRING" id="273678.RS84_00231"/>
<reference evidence="1 2" key="1">
    <citation type="submission" date="2015-02" db="EMBL/GenBank/DDBJ databases">
        <title>Draft genome sequences of ten Microbacterium spp. with emphasis on heavy metal contaminated environments.</title>
        <authorList>
            <person name="Corretto E."/>
        </authorList>
    </citation>
    <scope>NUCLEOTIDE SEQUENCE [LARGE SCALE GENOMIC DNA]</scope>
    <source>
        <strain evidence="1 2">SA35</strain>
    </source>
</reference>
<gene>
    <name evidence="1" type="ORF">RS84_00231</name>
</gene>
<keyword evidence="2" id="KW-1185">Reference proteome</keyword>
<dbReference type="Proteomes" id="UP000033900">
    <property type="component" value="Unassembled WGS sequence"/>
</dbReference>
<accession>A0A0M2HYJ6</accession>
<sequence>MSTQTYTGTLTIVECPACHMDFGVTPQFVEARRNDHKSFYCPTGHSMNYGQKSEAEMLRERLRFTEGALTHTRDQLQMTEYQRRAQKGQNTRLKNRIAAGVCPCCNRSFQDLRRHMAGQHPDYTNHEEN</sequence>
<evidence type="ECO:0000313" key="1">
    <source>
        <dbReference type="EMBL" id="KJL49518.1"/>
    </source>
</evidence>
<proteinExistence type="predicted"/>
<name>A0A0M2HYJ6_9MICO</name>
<dbReference type="RefSeq" id="WP_045255909.1">
    <property type="nucleotide sequence ID" value="NZ_JYJB01000003.1"/>
</dbReference>
<evidence type="ECO:0000313" key="2">
    <source>
        <dbReference type="Proteomes" id="UP000033900"/>
    </source>
</evidence>